<evidence type="ECO:0000313" key="1">
    <source>
        <dbReference type="EMBL" id="KAK4461561.1"/>
    </source>
</evidence>
<accession>A0AAV9HL93</accession>
<reference evidence="1" key="1">
    <citation type="journal article" date="2023" name="Mol. Phylogenet. Evol.">
        <title>Genome-scale phylogeny and comparative genomics of the fungal order Sordariales.</title>
        <authorList>
            <person name="Hensen N."/>
            <person name="Bonometti L."/>
            <person name="Westerberg I."/>
            <person name="Brannstrom I.O."/>
            <person name="Guillou S."/>
            <person name="Cros-Aarteil S."/>
            <person name="Calhoun S."/>
            <person name="Haridas S."/>
            <person name="Kuo A."/>
            <person name="Mondo S."/>
            <person name="Pangilinan J."/>
            <person name="Riley R."/>
            <person name="LaButti K."/>
            <person name="Andreopoulos B."/>
            <person name="Lipzen A."/>
            <person name="Chen C."/>
            <person name="Yan M."/>
            <person name="Daum C."/>
            <person name="Ng V."/>
            <person name="Clum A."/>
            <person name="Steindorff A."/>
            <person name="Ohm R.A."/>
            <person name="Martin F."/>
            <person name="Silar P."/>
            <person name="Natvig D.O."/>
            <person name="Lalanne C."/>
            <person name="Gautier V."/>
            <person name="Ament-Velasquez S.L."/>
            <person name="Kruys A."/>
            <person name="Hutchinson M.I."/>
            <person name="Powell A.J."/>
            <person name="Barry K."/>
            <person name="Miller A.N."/>
            <person name="Grigoriev I.V."/>
            <person name="Debuchy R."/>
            <person name="Gladieux P."/>
            <person name="Hiltunen Thoren M."/>
            <person name="Johannesson H."/>
        </authorList>
    </citation>
    <scope>NUCLEOTIDE SEQUENCE</scope>
    <source>
        <strain evidence="1">PSN324</strain>
    </source>
</reference>
<dbReference type="Pfam" id="PF20174">
    <property type="entry name" value="DUF6540"/>
    <property type="match status" value="1"/>
</dbReference>
<comment type="caution">
    <text evidence="1">The sequence shown here is derived from an EMBL/GenBank/DDBJ whole genome shotgun (WGS) entry which is preliminary data.</text>
</comment>
<dbReference type="EMBL" id="MU864989">
    <property type="protein sequence ID" value="KAK4461561.1"/>
    <property type="molecule type" value="Genomic_DNA"/>
</dbReference>
<organism evidence="1 2">
    <name type="scientific">Cladorrhinum samala</name>
    <dbReference type="NCBI Taxonomy" id="585594"/>
    <lineage>
        <taxon>Eukaryota</taxon>
        <taxon>Fungi</taxon>
        <taxon>Dikarya</taxon>
        <taxon>Ascomycota</taxon>
        <taxon>Pezizomycotina</taxon>
        <taxon>Sordariomycetes</taxon>
        <taxon>Sordariomycetidae</taxon>
        <taxon>Sordariales</taxon>
        <taxon>Podosporaceae</taxon>
        <taxon>Cladorrhinum</taxon>
    </lineage>
</organism>
<keyword evidence="2" id="KW-1185">Reference proteome</keyword>
<proteinExistence type="predicted"/>
<protein>
    <recommendedName>
        <fullName evidence="3">DUF3800 domain-containing protein</fullName>
    </recommendedName>
</protein>
<evidence type="ECO:0008006" key="3">
    <source>
        <dbReference type="Google" id="ProtNLM"/>
    </source>
</evidence>
<gene>
    <name evidence="1" type="ORF">QBC42DRAFT_270051</name>
</gene>
<dbReference type="Proteomes" id="UP001321749">
    <property type="component" value="Unassembled WGS sequence"/>
</dbReference>
<dbReference type="AlphaFoldDB" id="A0AAV9HL93"/>
<dbReference type="InterPro" id="IPR046670">
    <property type="entry name" value="DUF6540"/>
</dbReference>
<sequence length="165" mass="18437">MIRYLPYLVQHPRNPSVKIAQQLHLIVYHERSRRIVPAHWALLLTDGEDDDAKQGPKYHAVGSPFTGYNVEVQRHYNPAETNRLHSLVLLGSILLPPLNDGLADSHEQLAAMAHRIAALGVSSTPLDPFAGKNCQHWAAEFIDYLIEHGVIEASARQKLSSTPRV</sequence>
<name>A0AAV9HL93_9PEZI</name>
<reference evidence="1" key="2">
    <citation type="submission" date="2023-06" db="EMBL/GenBank/DDBJ databases">
        <authorList>
            <consortium name="Lawrence Berkeley National Laboratory"/>
            <person name="Mondo S.J."/>
            <person name="Hensen N."/>
            <person name="Bonometti L."/>
            <person name="Westerberg I."/>
            <person name="Brannstrom I.O."/>
            <person name="Guillou S."/>
            <person name="Cros-Aarteil S."/>
            <person name="Calhoun S."/>
            <person name="Haridas S."/>
            <person name="Kuo A."/>
            <person name="Pangilinan J."/>
            <person name="Riley R."/>
            <person name="Labutti K."/>
            <person name="Andreopoulos B."/>
            <person name="Lipzen A."/>
            <person name="Chen C."/>
            <person name="Yanf M."/>
            <person name="Daum C."/>
            <person name="Ng V."/>
            <person name="Clum A."/>
            <person name="Steindorff A."/>
            <person name="Ohm R."/>
            <person name="Martin F."/>
            <person name="Silar P."/>
            <person name="Natvig D."/>
            <person name="Lalanne C."/>
            <person name="Gautier V."/>
            <person name="Ament-Velasquez S.L."/>
            <person name="Kruys A."/>
            <person name="Hutchinson M.I."/>
            <person name="Powell A.J."/>
            <person name="Barry K."/>
            <person name="Miller A.N."/>
            <person name="Grigoriev I.V."/>
            <person name="Debuchy R."/>
            <person name="Gladieux P."/>
            <person name="Thoren M.H."/>
            <person name="Johannesson H."/>
        </authorList>
    </citation>
    <scope>NUCLEOTIDE SEQUENCE</scope>
    <source>
        <strain evidence="1">PSN324</strain>
    </source>
</reference>
<evidence type="ECO:0000313" key="2">
    <source>
        <dbReference type="Proteomes" id="UP001321749"/>
    </source>
</evidence>